<evidence type="ECO:0000256" key="5">
    <source>
        <dbReference type="ARBA" id="ARBA00022801"/>
    </source>
</evidence>
<dbReference type="InterPro" id="IPR003060">
    <property type="entry name" value="Pyocin_killer"/>
</dbReference>
<accession>A0A5E7CZA6</accession>
<dbReference type="InterPro" id="IPR044925">
    <property type="entry name" value="His-Me_finger_sf"/>
</dbReference>
<dbReference type="GO" id="GO:0005102">
    <property type="term" value="F:signaling receptor binding"/>
    <property type="evidence" value="ECO:0007669"/>
    <property type="project" value="InterPro"/>
</dbReference>
<sequence>MKIKVDIDALTQKKYQIEKVILPAVSGAEASLKPLVTTPDGLIAGYETLPISLGGAIDAVRKAGAALGSGQLAVLVGSVFYSPSLGNGELQRSPVVLSIPFSQLSRGLADNINLLDNDSITVPFRAISSVRGEHTQLYLSETGERLSDRVRVRKVKLDPLSNLYTFTTEGLLPRTLTWTPNNAPGSETLGSTALPSEQSDIKIYPGARITPVEGRSDEHPTCDEADSDDYILWFPKEAGIKPVYVMASRTGPRFEPGTVTGMGKAVGENWLGSASTTDGAPIPSQIADQLRDQDFRDFDKFREKLWSTVTNDPELSRQFSPLNKTILKDGYSPYAPRKEQVGGREKFEIHHVHPIGTGGEVYNIDNMVIMTPKTHISLHSKDKGEPQ</sequence>
<evidence type="ECO:0000256" key="7">
    <source>
        <dbReference type="ARBA" id="ARBA00023048"/>
    </source>
</evidence>
<dbReference type="GO" id="GO:0031640">
    <property type="term" value="P:killing of cells of another organism"/>
    <property type="evidence" value="ECO:0007669"/>
    <property type="project" value="UniProtKB-KW"/>
</dbReference>
<dbReference type="EC" id="3.1.-.-" evidence="9"/>
<evidence type="ECO:0000259" key="8">
    <source>
        <dbReference type="SMART" id="SM00507"/>
    </source>
</evidence>
<dbReference type="GO" id="GO:0019835">
    <property type="term" value="P:cytolysis"/>
    <property type="evidence" value="ECO:0007669"/>
    <property type="project" value="InterPro"/>
</dbReference>
<keyword evidence="7" id="KW-0078">Bacteriocin</keyword>
<name>A0A5E7CZA6_PSEFL</name>
<dbReference type="InterPro" id="IPR003615">
    <property type="entry name" value="HNH_nuc"/>
</dbReference>
<evidence type="ECO:0000313" key="9">
    <source>
        <dbReference type="EMBL" id="VVO07258.1"/>
    </source>
</evidence>
<dbReference type="Gene3D" id="3.90.540.10">
    <property type="entry name" value="Colicin/pyocin, DNase domain"/>
    <property type="match status" value="1"/>
</dbReference>
<reference evidence="9 10" key="1">
    <citation type="submission" date="2019-09" db="EMBL/GenBank/DDBJ databases">
        <authorList>
            <person name="Chandra G."/>
            <person name="Truman W A."/>
        </authorList>
    </citation>
    <scope>NUCLEOTIDE SEQUENCE [LARGE SCALE GENOMIC DNA]</scope>
    <source>
        <strain evidence="9">PS833</strain>
    </source>
</reference>
<dbReference type="GO" id="GO:0042742">
    <property type="term" value="P:defense response to bacterium"/>
    <property type="evidence" value="ECO:0007669"/>
    <property type="project" value="UniProtKB-KW"/>
</dbReference>
<keyword evidence="3" id="KW-0540">Nuclease</keyword>
<dbReference type="GO" id="GO:0004519">
    <property type="term" value="F:endonuclease activity"/>
    <property type="evidence" value="ECO:0007669"/>
    <property type="project" value="UniProtKB-KW"/>
</dbReference>
<dbReference type="SUPFAM" id="SSF54060">
    <property type="entry name" value="His-Me finger endonucleases"/>
    <property type="match status" value="1"/>
</dbReference>
<dbReference type="SUPFAM" id="SSF69369">
    <property type="entry name" value="Cloacin translocation domain"/>
    <property type="match status" value="1"/>
</dbReference>
<dbReference type="Pfam" id="PF06958">
    <property type="entry name" value="Pyocin_S"/>
    <property type="match status" value="1"/>
</dbReference>
<proteinExistence type="inferred from homology"/>
<dbReference type="SMART" id="SM00507">
    <property type="entry name" value="HNHc"/>
    <property type="match status" value="1"/>
</dbReference>
<evidence type="ECO:0000256" key="3">
    <source>
        <dbReference type="ARBA" id="ARBA00022722"/>
    </source>
</evidence>
<keyword evidence="4" id="KW-0255">Endonuclease</keyword>
<dbReference type="InterPro" id="IPR037146">
    <property type="entry name" value="Colicin/pyocin_DNase_dom_sf"/>
</dbReference>
<dbReference type="PRINTS" id="PR01300">
    <property type="entry name" value="PYOCINKILLER"/>
</dbReference>
<feature type="domain" description="HNH nuclease" evidence="8">
    <location>
        <begin position="321"/>
        <end position="376"/>
    </location>
</feature>
<dbReference type="AlphaFoldDB" id="A0A5E7CZA6"/>
<evidence type="ECO:0000256" key="6">
    <source>
        <dbReference type="ARBA" id="ARBA00023022"/>
    </source>
</evidence>
<protein>
    <submittedName>
        <fullName evidence="9">Pyocin-S1</fullName>
        <ecNumber evidence="9">3.1.-.-</ecNumber>
    </submittedName>
</protein>
<evidence type="ECO:0000256" key="1">
    <source>
        <dbReference type="ARBA" id="ARBA00006811"/>
    </source>
</evidence>
<dbReference type="EMBL" id="CABVHU010000007">
    <property type="protein sequence ID" value="VVO07258.1"/>
    <property type="molecule type" value="Genomic_DNA"/>
</dbReference>
<keyword evidence="6" id="KW-0044">Antibiotic</keyword>
<keyword evidence="5 9" id="KW-0378">Hydrolase</keyword>
<evidence type="ECO:0000256" key="4">
    <source>
        <dbReference type="ARBA" id="ARBA00022759"/>
    </source>
</evidence>
<comment type="similarity">
    <text evidence="1">Belongs to the colicin/pyosin nuclease family.</text>
</comment>
<organism evidence="9 10">
    <name type="scientific">Pseudomonas fluorescens</name>
    <dbReference type="NCBI Taxonomy" id="294"/>
    <lineage>
        <taxon>Bacteria</taxon>
        <taxon>Pseudomonadati</taxon>
        <taxon>Pseudomonadota</taxon>
        <taxon>Gammaproteobacteria</taxon>
        <taxon>Pseudomonadales</taxon>
        <taxon>Pseudomonadaceae</taxon>
        <taxon>Pseudomonas</taxon>
    </lineage>
</organism>
<dbReference type="Pfam" id="PF21431">
    <property type="entry name" value="Col-Pyo_DNase"/>
    <property type="match status" value="1"/>
</dbReference>
<dbReference type="GO" id="GO:0016787">
    <property type="term" value="F:hydrolase activity"/>
    <property type="evidence" value="ECO:0007669"/>
    <property type="project" value="UniProtKB-KW"/>
</dbReference>
<evidence type="ECO:0000313" key="10">
    <source>
        <dbReference type="Proteomes" id="UP000409037"/>
    </source>
</evidence>
<dbReference type="InterPro" id="IPR036302">
    <property type="entry name" value="Pyosin/cloacin_T_dom_sf"/>
</dbReference>
<evidence type="ECO:0000256" key="2">
    <source>
        <dbReference type="ARBA" id="ARBA00022529"/>
    </source>
</evidence>
<dbReference type="CDD" id="cd00085">
    <property type="entry name" value="HNHc"/>
    <property type="match status" value="1"/>
</dbReference>
<dbReference type="InterPro" id="IPR016128">
    <property type="entry name" value="Pyosin/cloacin_T_dom"/>
</dbReference>
<dbReference type="Proteomes" id="UP000409037">
    <property type="component" value="Unassembled WGS sequence"/>
</dbReference>
<keyword evidence="2" id="KW-0929">Antimicrobial</keyword>
<gene>
    <name evidence="9" type="primary">pys1</name>
    <name evidence="9" type="ORF">PS833_03140</name>
</gene>